<accession>A0A644XMD1</accession>
<gene>
    <name evidence="2" type="ORF">SDC9_63745</name>
</gene>
<evidence type="ECO:0000256" key="1">
    <source>
        <dbReference type="SAM" id="MobiDB-lite"/>
    </source>
</evidence>
<dbReference type="AlphaFoldDB" id="A0A644XMD1"/>
<organism evidence="2">
    <name type="scientific">bioreactor metagenome</name>
    <dbReference type="NCBI Taxonomy" id="1076179"/>
    <lineage>
        <taxon>unclassified sequences</taxon>
        <taxon>metagenomes</taxon>
        <taxon>ecological metagenomes</taxon>
    </lineage>
</organism>
<dbReference type="EMBL" id="VSSQ01002781">
    <property type="protein sequence ID" value="MPM17356.1"/>
    <property type="molecule type" value="Genomic_DNA"/>
</dbReference>
<comment type="caution">
    <text evidence="2">The sequence shown here is derived from an EMBL/GenBank/DDBJ whole genome shotgun (WGS) entry which is preliminary data.</text>
</comment>
<evidence type="ECO:0000313" key="2">
    <source>
        <dbReference type="EMBL" id="MPM17356.1"/>
    </source>
</evidence>
<sequence>MVFGNGAEGTRQGVVHPEEQGGEKQNGEGQGEELS</sequence>
<feature type="compositionally biased region" description="Basic and acidic residues" evidence="1">
    <location>
        <begin position="16"/>
        <end position="26"/>
    </location>
</feature>
<feature type="region of interest" description="Disordered" evidence="1">
    <location>
        <begin position="1"/>
        <end position="35"/>
    </location>
</feature>
<name>A0A644XMD1_9ZZZZ</name>
<protein>
    <submittedName>
        <fullName evidence="2">Uncharacterized protein</fullName>
    </submittedName>
</protein>
<reference evidence="2" key="1">
    <citation type="submission" date="2019-08" db="EMBL/GenBank/DDBJ databases">
        <authorList>
            <person name="Kucharzyk K."/>
            <person name="Murdoch R.W."/>
            <person name="Higgins S."/>
            <person name="Loffler F."/>
        </authorList>
    </citation>
    <scope>NUCLEOTIDE SEQUENCE</scope>
</reference>
<proteinExistence type="predicted"/>